<sequence>MGVDSDTIAETNHLAKLMDGLSDSAHAYVSAADTTAKSAKAAHAQNQTSHGGIAEAVSRATVQTSGLNREWLRQE</sequence>
<protein>
    <submittedName>
        <fullName evidence="1">Uncharacterized protein</fullName>
    </submittedName>
</protein>
<name>A0ABQ3CBP5_9ACTN</name>
<gene>
    <name evidence="1" type="ORF">GCM10010328_66360</name>
</gene>
<reference evidence="2" key="1">
    <citation type="journal article" date="2019" name="Int. J. Syst. Evol. Microbiol.">
        <title>The Global Catalogue of Microorganisms (GCM) 10K type strain sequencing project: providing services to taxonomists for standard genome sequencing and annotation.</title>
        <authorList>
            <consortium name="The Broad Institute Genomics Platform"/>
            <consortium name="The Broad Institute Genome Sequencing Center for Infectious Disease"/>
            <person name="Wu L."/>
            <person name="Ma J."/>
        </authorList>
    </citation>
    <scope>NUCLEOTIDE SEQUENCE [LARGE SCALE GENOMIC DNA]</scope>
    <source>
        <strain evidence="2">JCM 4602</strain>
    </source>
</reference>
<evidence type="ECO:0000313" key="2">
    <source>
        <dbReference type="Proteomes" id="UP000624183"/>
    </source>
</evidence>
<dbReference type="EMBL" id="BMUW01000028">
    <property type="protein sequence ID" value="GGZ82670.1"/>
    <property type="molecule type" value="Genomic_DNA"/>
</dbReference>
<evidence type="ECO:0000313" key="1">
    <source>
        <dbReference type="EMBL" id="GGZ82670.1"/>
    </source>
</evidence>
<dbReference type="Proteomes" id="UP000624183">
    <property type="component" value="Unassembled WGS sequence"/>
</dbReference>
<proteinExistence type="predicted"/>
<keyword evidence="2" id="KW-1185">Reference proteome</keyword>
<organism evidence="1 2">
    <name type="scientific">Streptomyces rubiginosohelvolus</name>
    <dbReference type="NCBI Taxonomy" id="67362"/>
    <lineage>
        <taxon>Bacteria</taxon>
        <taxon>Bacillati</taxon>
        <taxon>Actinomycetota</taxon>
        <taxon>Actinomycetes</taxon>
        <taxon>Kitasatosporales</taxon>
        <taxon>Streptomycetaceae</taxon>
        <taxon>Streptomyces</taxon>
    </lineage>
</organism>
<comment type="caution">
    <text evidence="1">The sequence shown here is derived from an EMBL/GenBank/DDBJ whole genome shotgun (WGS) entry which is preliminary data.</text>
</comment>
<accession>A0ABQ3CBP5</accession>